<keyword evidence="3" id="KW-0238">DNA-binding</keyword>
<evidence type="ECO:0000259" key="2">
    <source>
        <dbReference type="Pfam" id="PF25583"/>
    </source>
</evidence>
<feature type="domain" description="WYL" evidence="1">
    <location>
        <begin position="122"/>
        <end position="190"/>
    </location>
</feature>
<sequence>MKQPTQMRRLVLLFRLTSPPYTYPDKARLFDHLQQAGLEVSETTFERDKKELKEEFGLQVRFSKPHQGYYLYRPPDEDVGDFHQFLELLERWERLSFFLQGNVRQVAHYLQFEQHSELQGAEHLPLLWRALREQRCLRFAYQPFQQQDITERYVEPCLLLEDRNRWYLVAWSPKDQKLKTFGVERMRDPQLTEETFTQDRRADYRAQKAYALGVHFGADQHIERVVLRFATPMVPYLKTLPLHATQRVLADDEAGLTVELDLVLNPELERELLGYAEYVEVLAPQALRQRMAERLEAALTRYQPFTPKK</sequence>
<evidence type="ECO:0000313" key="3">
    <source>
        <dbReference type="EMBL" id="SDM51830.1"/>
    </source>
</evidence>
<organism evidence="3 4">
    <name type="scientific">Catalinimonas alkaloidigena</name>
    <dbReference type="NCBI Taxonomy" id="1075417"/>
    <lineage>
        <taxon>Bacteria</taxon>
        <taxon>Pseudomonadati</taxon>
        <taxon>Bacteroidota</taxon>
        <taxon>Cytophagia</taxon>
        <taxon>Cytophagales</taxon>
        <taxon>Catalimonadaceae</taxon>
        <taxon>Catalinimonas</taxon>
    </lineage>
</organism>
<dbReference type="Proteomes" id="UP000198510">
    <property type="component" value="Unassembled WGS sequence"/>
</dbReference>
<gene>
    <name evidence="3" type="ORF">SAMN05421823_1159</name>
</gene>
<dbReference type="GO" id="GO:0003677">
    <property type="term" value="F:DNA binding"/>
    <property type="evidence" value="ECO:0007669"/>
    <property type="project" value="UniProtKB-KW"/>
</dbReference>
<evidence type="ECO:0000259" key="1">
    <source>
        <dbReference type="Pfam" id="PF13280"/>
    </source>
</evidence>
<dbReference type="Pfam" id="PF13280">
    <property type="entry name" value="WYL"/>
    <property type="match status" value="1"/>
</dbReference>
<dbReference type="InterPro" id="IPR026881">
    <property type="entry name" value="WYL_dom"/>
</dbReference>
<dbReference type="OrthoDB" id="43316at2"/>
<dbReference type="InterPro" id="IPR057727">
    <property type="entry name" value="WCX_dom"/>
</dbReference>
<evidence type="ECO:0000313" key="4">
    <source>
        <dbReference type="Proteomes" id="UP000198510"/>
    </source>
</evidence>
<dbReference type="PANTHER" id="PTHR34580">
    <property type="match status" value="1"/>
</dbReference>
<reference evidence="3 4" key="1">
    <citation type="submission" date="2016-10" db="EMBL/GenBank/DDBJ databases">
        <authorList>
            <person name="de Groot N.N."/>
        </authorList>
    </citation>
    <scope>NUCLEOTIDE SEQUENCE [LARGE SCALE GENOMIC DNA]</scope>
    <source>
        <strain evidence="3 4">DSM 25186</strain>
    </source>
</reference>
<dbReference type="PANTHER" id="PTHR34580:SF9">
    <property type="entry name" value="SLL5097 PROTEIN"/>
    <property type="match status" value="1"/>
</dbReference>
<accession>A0A1G9TVP4</accession>
<dbReference type="EMBL" id="FNFO01000015">
    <property type="protein sequence ID" value="SDM51830.1"/>
    <property type="molecule type" value="Genomic_DNA"/>
</dbReference>
<feature type="domain" description="WCX" evidence="2">
    <location>
        <begin position="223"/>
        <end position="299"/>
    </location>
</feature>
<dbReference type="PROSITE" id="PS52050">
    <property type="entry name" value="WYL"/>
    <property type="match status" value="1"/>
</dbReference>
<protein>
    <submittedName>
        <fullName evidence="3">Predicted DNA-binding transcriptional regulator YafY, contains an HTH and WYL domains</fullName>
    </submittedName>
</protein>
<dbReference type="Pfam" id="PF25583">
    <property type="entry name" value="WCX"/>
    <property type="match status" value="1"/>
</dbReference>
<keyword evidence="4" id="KW-1185">Reference proteome</keyword>
<name>A0A1G9TVP4_9BACT</name>
<dbReference type="STRING" id="1075417.SAMN05421823_1159"/>
<proteinExistence type="predicted"/>
<dbReference type="AlphaFoldDB" id="A0A1G9TVP4"/>
<dbReference type="InterPro" id="IPR051534">
    <property type="entry name" value="CBASS_pafABC_assoc_protein"/>
</dbReference>